<name>A0AAU8CEJ5_9EURY</name>
<dbReference type="AlphaFoldDB" id="A0AAU8CEJ5"/>
<dbReference type="InterPro" id="IPR011047">
    <property type="entry name" value="Quinoprotein_ADH-like_sf"/>
</dbReference>
<accession>A0AAU8CEJ5</accession>
<feature type="domain" description="Pyrrolo-quinoline quinone repeat" evidence="1">
    <location>
        <begin position="112"/>
        <end position="218"/>
    </location>
</feature>
<dbReference type="EMBL" id="CP159204">
    <property type="protein sequence ID" value="XCF17118.1"/>
    <property type="molecule type" value="Genomic_DNA"/>
</dbReference>
<dbReference type="PANTHER" id="PTHR34512">
    <property type="entry name" value="CELL SURFACE PROTEIN"/>
    <property type="match status" value="1"/>
</dbReference>
<dbReference type="SUPFAM" id="SSF50998">
    <property type="entry name" value="Quinoprotein alcohol dehydrogenase-like"/>
    <property type="match status" value="1"/>
</dbReference>
<dbReference type="RefSeq" id="WP_353634748.1">
    <property type="nucleotide sequence ID" value="NZ_CP159204.1"/>
</dbReference>
<sequence length="235" mass="24724">MVGWKCPTNPREASGLDPEAVHVPDWRGRVHALLVADGTELWSRDIDINGGRGTFADPVAVRDGTVYVGSQSGETGLVALNTQTGDTQWTASTPAITGGPVVHSNGIVVQSHQLVIAFDHEGTRKWTFNVRGDTQCPLAVDDRHVYAATQDALYAIDWTGEQAWMHEVAGAQFGASTVAGDSVLVQGDGQLIARSSPAGDEHWTTNASGRGRVIVAPNAVFLADAATVTALGSAE</sequence>
<dbReference type="Gene3D" id="2.40.128.630">
    <property type="match status" value="2"/>
</dbReference>
<protein>
    <submittedName>
        <fullName evidence="2">PQQ-binding-like beta-propeller repeat protein</fullName>
    </submittedName>
</protein>
<reference evidence="2" key="1">
    <citation type="submission" date="2024-06" db="EMBL/GenBank/DDBJ databases">
        <title>Genome Sequence of an extremely halophilic archaeon isolated from Permian era halite, Salado Formation, Carlsbad, New Mexico: Halobacterium sp. strain NMX12-1.</title>
        <authorList>
            <person name="Sotoa L."/>
            <person name="DasSarma P."/>
            <person name="Anton B.P."/>
            <person name="Vincze T."/>
            <person name="Verma I."/>
            <person name="Eralp B."/>
            <person name="Powers D.W."/>
            <person name="Dozier B.L."/>
            <person name="Roberts R.J."/>
            <person name="DasSarma S."/>
        </authorList>
    </citation>
    <scope>NUCLEOTIDE SEQUENCE</scope>
    <source>
        <strain evidence="2">NMX12-1</strain>
    </source>
</reference>
<dbReference type="GeneID" id="91108214"/>
<dbReference type="SMART" id="SM00564">
    <property type="entry name" value="PQQ"/>
    <property type="match status" value="5"/>
</dbReference>
<dbReference type="InterPro" id="IPR002372">
    <property type="entry name" value="PQQ_rpt_dom"/>
</dbReference>
<evidence type="ECO:0000313" key="2">
    <source>
        <dbReference type="EMBL" id="XCF17118.1"/>
    </source>
</evidence>
<dbReference type="Pfam" id="PF13360">
    <property type="entry name" value="PQQ_2"/>
    <property type="match status" value="1"/>
</dbReference>
<evidence type="ECO:0000259" key="1">
    <source>
        <dbReference type="Pfam" id="PF13360"/>
    </source>
</evidence>
<proteinExistence type="predicted"/>
<dbReference type="KEGG" id="hanx:ABSL23_03655"/>
<organism evidence="2">
    <name type="scientific">Halobacterium sp. NMX12-1</name>
    <dbReference type="NCBI Taxonomy" id="3166650"/>
    <lineage>
        <taxon>Archaea</taxon>
        <taxon>Methanobacteriati</taxon>
        <taxon>Methanobacteriota</taxon>
        <taxon>Stenosarchaea group</taxon>
        <taxon>Halobacteria</taxon>
        <taxon>Halobacteriales</taxon>
        <taxon>Halobacteriaceae</taxon>
        <taxon>Halobacterium</taxon>
    </lineage>
</organism>
<dbReference type="InterPro" id="IPR018391">
    <property type="entry name" value="PQQ_b-propeller_rpt"/>
</dbReference>
<dbReference type="PANTHER" id="PTHR34512:SF30">
    <property type="entry name" value="OUTER MEMBRANE PROTEIN ASSEMBLY FACTOR BAMB"/>
    <property type="match status" value="1"/>
</dbReference>
<gene>
    <name evidence="2" type="ORF">ABSL23_03655</name>
</gene>